<sequence length="436" mass="49799">MCDCPCPCKPEKSVESLTCLESQYCCKLKEIEQKCYLDFPDRLNFSEFLRICPSHGNKSKPKVNEEESCVSTCLKKCKADSFKNFENGLPNSIDSIGEYLKLLQTEGSSHPPLPKSNPGSAADPIHKRLRALSLESFIKRPRSPVATETHSLRAQKVEEFIQPKPQNLNVRSHVYRYCRDLGLVDEIARLFEAEIRHITPEGCIQRPSWQNVSLTFLPNSLQYLKIREFSRGKFFVCGIRYDAFSNNPNLHFGDQILEIVPLGIQVHTDGGRNLSYVMNSSYFNLRVIPTPFYRKIILRAYERGILKESDSLSKRSTQKPEISNSWIDLGFILHQRKIIDVEKSSPAKLAGVKVNDVIIEVNGESVLEYSDSYIIRMIRNAIHESENRSIELAVMPARIYDALMNPRNGKVYNIDQNAEMDVNTWSENKIFGVKLA</sequence>
<dbReference type="AlphaFoldDB" id="A0A564YNI4"/>
<evidence type="ECO:0000259" key="1">
    <source>
        <dbReference type="PROSITE" id="PS50106"/>
    </source>
</evidence>
<dbReference type="Pfam" id="PF17820">
    <property type="entry name" value="PDZ_6"/>
    <property type="match status" value="1"/>
</dbReference>
<name>A0A564YNI4_HYMDI</name>
<feature type="domain" description="PDZ" evidence="1">
    <location>
        <begin position="309"/>
        <end position="381"/>
    </location>
</feature>
<evidence type="ECO:0000313" key="2">
    <source>
        <dbReference type="EMBL" id="VUZ48841.1"/>
    </source>
</evidence>
<gene>
    <name evidence="2" type="ORF">WMSIL1_LOCUS8116</name>
</gene>
<dbReference type="SUPFAM" id="SSF50156">
    <property type="entry name" value="PDZ domain-like"/>
    <property type="match status" value="1"/>
</dbReference>
<dbReference type="InterPro" id="IPR036034">
    <property type="entry name" value="PDZ_sf"/>
</dbReference>
<organism evidence="2 3">
    <name type="scientific">Hymenolepis diminuta</name>
    <name type="common">Rat tapeworm</name>
    <dbReference type="NCBI Taxonomy" id="6216"/>
    <lineage>
        <taxon>Eukaryota</taxon>
        <taxon>Metazoa</taxon>
        <taxon>Spiralia</taxon>
        <taxon>Lophotrochozoa</taxon>
        <taxon>Platyhelminthes</taxon>
        <taxon>Cestoda</taxon>
        <taxon>Eucestoda</taxon>
        <taxon>Cyclophyllidea</taxon>
        <taxon>Hymenolepididae</taxon>
        <taxon>Hymenolepis</taxon>
    </lineage>
</organism>
<dbReference type="SMART" id="SM00228">
    <property type="entry name" value="PDZ"/>
    <property type="match status" value="1"/>
</dbReference>
<proteinExistence type="predicted"/>
<evidence type="ECO:0000313" key="3">
    <source>
        <dbReference type="Proteomes" id="UP000321570"/>
    </source>
</evidence>
<dbReference type="InterPro" id="IPR001478">
    <property type="entry name" value="PDZ"/>
</dbReference>
<dbReference type="PROSITE" id="PS50106">
    <property type="entry name" value="PDZ"/>
    <property type="match status" value="1"/>
</dbReference>
<dbReference type="Gene3D" id="2.30.42.10">
    <property type="match status" value="1"/>
</dbReference>
<reference evidence="2 3" key="1">
    <citation type="submission" date="2019-07" db="EMBL/GenBank/DDBJ databases">
        <authorList>
            <person name="Jastrzebski P J."/>
            <person name="Paukszto L."/>
            <person name="Jastrzebski P J."/>
        </authorList>
    </citation>
    <scope>NUCLEOTIDE SEQUENCE [LARGE SCALE GENOMIC DNA]</scope>
    <source>
        <strain evidence="2 3">WMS-il1</strain>
    </source>
</reference>
<protein>
    <recommendedName>
        <fullName evidence="1">PDZ domain-containing protein</fullName>
    </recommendedName>
</protein>
<dbReference type="InterPro" id="IPR041489">
    <property type="entry name" value="PDZ_6"/>
</dbReference>
<keyword evidence="3" id="KW-1185">Reference proteome</keyword>
<dbReference type="EMBL" id="CABIJS010000321">
    <property type="protein sequence ID" value="VUZ48841.1"/>
    <property type="molecule type" value="Genomic_DNA"/>
</dbReference>
<accession>A0A564YNI4</accession>
<dbReference type="Proteomes" id="UP000321570">
    <property type="component" value="Unassembled WGS sequence"/>
</dbReference>